<organism evidence="6 7">
    <name type="scientific">Rubrobacter taiwanensis</name>
    <dbReference type="NCBI Taxonomy" id="185139"/>
    <lineage>
        <taxon>Bacteria</taxon>
        <taxon>Bacillati</taxon>
        <taxon>Actinomycetota</taxon>
        <taxon>Rubrobacteria</taxon>
        <taxon>Rubrobacterales</taxon>
        <taxon>Rubrobacteraceae</taxon>
        <taxon>Rubrobacter</taxon>
    </lineage>
</organism>
<dbReference type="GO" id="GO:0004022">
    <property type="term" value="F:alcohol dehydrogenase (NAD+) activity"/>
    <property type="evidence" value="ECO:0007669"/>
    <property type="project" value="TreeGrafter"/>
</dbReference>
<evidence type="ECO:0000256" key="2">
    <source>
        <dbReference type="ARBA" id="ARBA00023002"/>
    </source>
</evidence>
<keyword evidence="2" id="KW-0560">Oxidoreductase</keyword>
<dbReference type="PANTHER" id="PTHR11496">
    <property type="entry name" value="ALCOHOL DEHYDROGENASE"/>
    <property type="match status" value="1"/>
</dbReference>
<dbReference type="Pfam" id="PF25137">
    <property type="entry name" value="ADH_Fe_C"/>
    <property type="match status" value="1"/>
</dbReference>
<dbReference type="CDD" id="cd08551">
    <property type="entry name" value="Fe-ADH"/>
    <property type="match status" value="1"/>
</dbReference>
<dbReference type="InterPro" id="IPR056798">
    <property type="entry name" value="ADH_Fe_C"/>
</dbReference>
<evidence type="ECO:0000256" key="3">
    <source>
        <dbReference type="ARBA" id="ARBA00023027"/>
    </source>
</evidence>
<protein>
    <submittedName>
        <fullName evidence="6">Iron-containing alcohol dehydrogenase</fullName>
    </submittedName>
</protein>
<dbReference type="Proteomes" id="UP000295244">
    <property type="component" value="Unassembled WGS sequence"/>
</dbReference>
<dbReference type="FunFam" id="1.20.1090.10:FF:000001">
    <property type="entry name" value="Aldehyde-alcohol dehydrogenase"/>
    <property type="match status" value="1"/>
</dbReference>
<feature type="domain" description="Alcohol dehydrogenase iron-type/glycerol dehydrogenase GldA" evidence="4">
    <location>
        <begin position="26"/>
        <end position="194"/>
    </location>
</feature>
<feature type="domain" description="Fe-containing alcohol dehydrogenase-like C-terminal" evidence="5">
    <location>
        <begin position="205"/>
        <end position="392"/>
    </location>
</feature>
<dbReference type="Pfam" id="PF00465">
    <property type="entry name" value="Fe-ADH"/>
    <property type="match status" value="1"/>
</dbReference>
<evidence type="ECO:0000259" key="5">
    <source>
        <dbReference type="Pfam" id="PF25137"/>
    </source>
</evidence>
<dbReference type="InterPro" id="IPR039697">
    <property type="entry name" value="Alcohol_dehydrogenase_Fe"/>
</dbReference>
<comment type="caution">
    <text evidence="6">The sequence shown here is derived from an EMBL/GenBank/DDBJ whole genome shotgun (WGS) entry which is preliminary data.</text>
</comment>
<dbReference type="InterPro" id="IPR001670">
    <property type="entry name" value="ADH_Fe/GldA"/>
</dbReference>
<reference evidence="6 7" key="1">
    <citation type="submission" date="2019-03" db="EMBL/GenBank/DDBJ databases">
        <title>Whole genome sequence of a novel Rubrobacter taiwanensis strain, isolated from Yellowstone National Park.</title>
        <authorList>
            <person name="Freed S."/>
            <person name="Ramaley R.F."/>
            <person name="Kyndt J.A."/>
        </authorList>
    </citation>
    <scope>NUCLEOTIDE SEQUENCE [LARGE SCALE GENOMIC DNA]</scope>
    <source>
        <strain evidence="6 7">Yellowstone</strain>
    </source>
</reference>
<proteinExistence type="inferred from homology"/>
<evidence type="ECO:0000256" key="1">
    <source>
        <dbReference type="ARBA" id="ARBA00007358"/>
    </source>
</evidence>
<dbReference type="InterPro" id="IPR018211">
    <property type="entry name" value="ADH_Fe_CS"/>
</dbReference>
<comment type="similarity">
    <text evidence="1">Belongs to the iron-containing alcohol dehydrogenase family.</text>
</comment>
<accession>A0A4R1BSG1</accession>
<evidence type="ECO:0000313" key="7">
    <source>
        <dbReference type="Proteomes" id="UP000295244"/>
    </source>
</evidence>
<dbReference type="SUPFAM" id="SSF56796">
    <property type="entry name" value="Dehydroquinate synthase-like"/>
    <property type="match status" value="1"/>
</dbReference>
<keyword evidence="7" id="KW-1185">Reference proteome</keyword>
<dbReference type="Gene3D" id="1.20.1090.10">
    <property type="entry name" value="Dehydroquinate synthase-like - alpha domain"/>
    <property type="match status" value="1"/>
</dbReference>
<dbReference type="GO" id="GO:0046872">
    <property type="term" value="F:metal ion binding"/>
    <property type="evidence" value="ECO:0007669"/>
    <property type="project" value="InterPro"/>
</dbReference>
<sequence length="392" mass="40970">MARADRWGQIVPRKRNPDRVVHYRLPTEVVFGAGTVAQLGSRLVEMGLSRPLVVTDRGVRDAGIVEKVLASLEGSGMRAAVFDGVESDPTTRVVEGIRDRLREEGCDSVVGVGGGSPMDAAKAAAALATNPGSPLEYVGRDKVRSDPLPTVAVPTTAGTGSEVTMFSVLIDSDSGSKVSIGDTRIMPRLALLDPELTLGLPEHLTAVTGIDALSHAVESYGSVWSHPIAEGLALRAIELVGECLRPAVAAGSNRAARRGMLMASLVSELAANSTRLGIAHALAIPVGARHHVPHGMAVALLLPHVVAFNEAADPDRYARIARALGAAEGEGAGRAMERLNYDIGIKDRLSGWGVGEDDLPGLAELAMKSDNVQANPRVAGEEELVAVLKAAL</sequence>
<dbReference type="EMBL" id="SKBU01000001">
    <property type="protein sequence ID" value="TCJ20720.1"/>
    <property type="molecule type" value="Genomic_DNA"/>
</dbReference>
<dbReference type="FunFam" id="3.40.50.1970:FF:000003">
    <property type="entry name" value="Alcohol dehydrogenase, iron-containing"/>
    <property type="match status" value="1"/>
</dbReference>
<dbReference type="PROSITE" id="PS00913">
    <property type="entry name" value="ADH_IRON_1"/>
    <property type="match status" value="1"/>
</dbReference>
<dbReference type="PANTHER" id="PTHR11496:SF102">
    <property type="entry name" value="ALCOHOL DEHYDROGENASE 4"/>
    <property type="match status" value="1"/>
</dbReference>
<evidence type="ECO:0000313" key="6">
    <source>
        <dbReference type="EMBL" id="TCJ20720.1"/>
    </source>
</evidence>
<name>A0A4R1BSG1_9ACTN</name>
<dbReference type="AlphaFoldDB" id="A0A4R1BSG1"/>
<gene>
    <name evidence="6" type="ORF">E0L93_00365</name>
</gene>
<dbReference type="OrthoDB" id="323926at2"/>
<keyword evidence="3" id="KW-0520">NAD</keyword>
<evidence type="ECO:0000259" key="4">
    <source>
        <dbReference type="Pfam" id="PF00465"/>
    </source>
</evidence>
<dbReference type="Gene3D" id="3.40.50.1970">
    <property type="match status" value="1"/>
</dbReference>